<dbReference type="EMBL" id="CM044704">
    <property type="protein sequence ID" value="KAI5666203.1"/>
    <property type="molecule type" value="Genomic_DNA"/>
</dbReference>
<accession>A0ACC0B180</accession>
<evidence type="ECO:0000313" key="1">
    <source>
        <dbReference type="EMBL" id="KAI5666203.1"/>
    </source>
</evidence>
<organism evidence="1 2">
    <name type="scientific">Catharanthus roseus</name>
    <name type="common">Madagascar periwinkle</name>
    <name type="synonym">Vinca rosea</name>
    <dbReference type="NCBI Taxonomy" id="4058"/>
    <lineage>
        <taxon>Eukaryota</taxon>
        <taxon>Viridiplantae</taxon>
        <taxon>Streptophyta</taxon>
        <taxon>Embryophyta</taxon>
        <taxon>Tracheophyta</taxon>
        <taxon>Spermatophyta</taxon>
        <taxon>Magnoliopsida</taxon>
        <taxon>eudicotyledons</taxon>
        <taxon>Gunneridae</taxon>
        <taxon>Pentapetalae</taxon>
        <taxon>asterids</taxon>
        <taxon>lamiids</taxon>
        <taxon>Gentianales</taxon>
        <taxon>Apocynaceae</taxon>
        <taxon>Rauvolfioideae</taxon>
        <taxon>Vinceae</taxon>
        <taxon>Catharanthinae</taxon>
        <taxon>Catharanthus</taxon>
    </lineage>
</organism>
<name>A0ACC0B180_CATRO</name>
<dbReference type="Proteomes" id="UP001060085">
    <property type="component" value="Linkage Group LG04"/>
</dbReference>
<gene>
    <name evidence="1" type="ORF">M9H77_16056</name>
</gene>
<evidence type="ECO:0000313" key="2">
    <source>
        <dbReference type="Proteomes" id="UP001060085"/>
    </source>
</evidence>
<protein>
    <submittedName>
        <fullName evidence="1">Uncharacterized protein</fullName>
    </submittedName>
</protein>
<proteinExistence type="predicted"/>
<comment type="caution">
    <text evidence="1">The sequence shown here is derived from an EMBL/GenBank/DDBJ whole genome shotgun (WGS) entry which is preliminary data.</text>
</comment>
<reference evidence="2" key="1">
    <citation type="journal article" date="2023" name="Nat. Plants">
        <title>Single-cell RNA sequencing provides a high-resolution roadmap for understanding the multicellular compartmentation of specialized metabolism.</title>
        <authorList>
            <person name="Sun S."/>
            <person name="Shen X."/>
            <person name="Li Y."/>
            <person name="Li Y."/>
            <person name="Wang S."/>
            <person name="Li R."/>
            <person name="Zhang H."/>
            <person name="Shen G."/>
            <person name="Guo B."/>
            <person name="Wei J."/>
            <person name="Xu J."/>
            <person name="St-Pierre B."/>
            <person name="Chen S."/>
            <person name="Sun C."/>
        </authorList>
    </citation>
    <scope>NUCLEOTIDE SEQUENCE [LARGE SCALE GENOMIC DNA]</scope>
</reference>
<keyword evidence="2" id="KW-1185">Reference proteome</keyword>
<sequence>MDCSPNSRGLRDICRGKNLNLKLMVPFNRRCCGSSYGWLAFAMNDLSIILFNPFTGRKLKLPSLGVKPRYKSQYFVMKVILSSNPSLDPKNFEAAAIYGGMNRVAHIKSGQEAWTTLPGKFKGNTFPIVAADVIYHQNLIYFVDHYKQILSASSAMNRWRMEKKRTNDVCHFAYLVESSRGELYMIRRFLSYESSEEEDEEPVGKTLKFEVYKMENSQLKAVNELEGDAFFLGDNQSMAVVASDFPGCRPNCIYSTDDYILFYYRKGPFDMGIYNLKDGSFEMHYEPKPDLHKTMPPPIWITPTPK</sequence>